<sequence length="90" mass="10065">MMGREVAQSALFYGFRLDEHVPVDHLLRPIDGVLDFGFVRQALASSYGAGGQSSARPFHLLHKCHGRFRACDLHRLLFEQVVARCAAPGW</sequence>
<organism evidence="1 2">
    <name type="scientific">Sphingomonas carotinifaciens</name>
    <dbReference type="NCBI Taxonomy" id="1166323"/>
    <lineage>
        <taxon>Bacteria</taxon>
        <taxon>Pseudomonadati</taxon>
        <taxon>Pseudomonadota</taxon>
        <taxon>Alphaproteobacteria</taxon>
        <taxon>Sphingomonadales</taxon>
        <taxon>Sphingomonadaceae</taxon>
        <taxon>Sphingomonas</taxon>
    </lineage>
</organism>
<dbReference type="Proteomes" id="UP000323502">
    <property type="component" value="Unassembled WGS sequence"/>
</dbReference>
<evidence type="ECO:0000313" key="1">
    <source>
        <dbReference type="EMBL" id="SDF79981.1"/>
    </source>
</evidence>
<dbReference type="EMBL" id="FNBI01000006">
    <property type="protein sequence ID" value="SDF79981.1"/>
    <property type="molecule type" value="Genomic_DNA"/>
</dbReference>
<name>A0A1G7P173_9SPHN</name>
<keyword evidence="2" id="KW-1185">Reference proteome</keyword>
<proteinExistence type="predicted"/>
<gene>
    <name evidence="1" type="ORF">SAMN05216557_10621</name>
</gene>
<dbReference type="AlphaFoldDB" id="A0A1G7P173"/>
<evidence type="ECO:0000313" key="2">
    <source>
        <dbReference type="Proteomes" id="UP000323502"/>
    </source>
</evidence>
<reference evidence="1 2" key="1">
    <citation type="submission" date="2016-10" db="EMBL/GenBank/DDBJ databases">
        <authorList>
            <person name="Varghese N."/>
            <person name="Submissions S."/>
        </authorList>
    </citation>
    <scope>NUCLEOTIDE SEQUENCE [LARGE SCALE GENOMIC DNA]</scope>
    <source>
        <strain evidence="1 2">S7-754</strain>
    </source>
</reference>
<protein>
    <recommendedName>
        <fullName evidence="3">Transposase</fullName>
    </recommendedName>
</protein>
<evidence type="ECO:0008006" key="3">
    <source>
        <dbReference type="Google" id="ProtNLM"/>
    </source>
</evidence>
<accession>A0A1G7P173</accession>